<feature type="domain" description="Peptidase M3A/M3B catalytic" evidence="17">
    <location>
        <begin position="268"/>
        <end position="717"/>
    </location>
</feature>
<keyword evidence="8 15" id="KW-0862">Zinc</keyword>
<gene>
    <name evidence="18" type="primary">dcp</name>
    <name evidence="18" type="ORF">NT2_02_02780</name>
</gene>
<protein>
    <recommendedName>
        <fullName evidence="13">Dipeptidyl carboxypeptidase</fullName>
        <ecNumber evidence="12">3.4.15.5</ecNumber>
    </recommendedName>
    <alternativeName>
        <fullName evidence="14">Peptidyl-dipeptidase Dcp</fullName>
    </alternativeName>
</protein>
<keyword evidence="16" id="KW-0732">Signal</keyword>
<dbReference type="InterPro" id="IPR045090">
    <property type="entry name" value="Pept_M3A_M3B"/>
</dbReference>
<dbReference type="GO" id="GO:0008241">
    <property type="term" value="F:peptidyl-dipeptidase activity"/>
    <property type="evidence" value="ECO:0007669"/>
    <property type="project" value="UniProtKB-EC"/>
</dbReference>
<evidence type="ECO:0000256" key="11">
    <source>
        <dbReference type="ARBA" id="ARBA00054529"/>
    </source>
</evidence>
<evidence type="ECO:0000313" key="19">
    <source>
        <dbReference type="Proteomes" id="UP000016568"/>
    </source>
</evidence>
<evidence type="ECO:0000256" key="1">
    <source>
        <dbReference type="ARBA" id="ARBA00004496"/>
    </source>
</evidence>
<feature type="chain" id="PRO_5030177645" description="Dipeptidyl carboxypeptidase" evidence="16">
    <location>
        <begin position="26"/>
        <end position="722"/>
    </location>
</feature>
<dbReference type="FunFam" id="1.10.1370.40:FF:000001">
    <property type="entry name" value="Dipeptidyl carboxypeptidase II"/>
    <property type="match status" value="1"/>
</dbReference>
<dbReference type="Gene3D" id="3.40.390.10">
    <property type="entry name" value="Collagenase (Catalytic Domain)"/>
    <property type="match status" value="1"/>
</dbReference>
<dbReference type="PANTHER" id="PTHR43660:SF1">
    <property type="entry name" value="DIPEPTIDYL CARBOXYPEPTIDASE"/>
    <property type="match status" value="1"/>
</dbReference>
<dbReference type="FunFam" id="3.40.390.10:FF:000009">
    <property type="entry name" value="Oligopeptidase A"/>
    <property type="match status" value="1"/>
</dbReference>
<dbReference type="MEROPS" id="M03.005"/>
<evidence type="ECO:0000256" key="12">
    <source>
        <dbReference type="ARBA" id="ARBA00066668"/>
    </source>
</evidence>
<comment type="similarity">
    <text evidence="2 15">Belongs to the peptidase M3 family.</text>
</comment>
<dbReference type="Proteomes" id="UP000016568">
    <property type="component" value="Unassembled WGS sequence"/>
</dbReference>
<dbReference type="GO" id="GO:0005829">
    <property type="term" value="C:cytosol"/>
    <property type="evidence" value="ECO:0007669"/>
    <property type="project" value="TreeGrafter"/>
</dbReference>
<comment type="caution">
    <text evidence="18">The sequence shown here is derived from an EMBL/GenBank/DDBJ whole genome shotgun (WGS) entry which is preliminary data.</text>
</comment>
<keyword evidence="6 15" id="KW-0479">Metal-binding</keyword>
<comment type="cofactor">
    <cofactor evidence="15">
        <name>Zn(2+)</name>
        <dbReference type="ChEBI" id="CHEBI:29105"/>
    </cofactor>
    <text evidence="15">Binds 1 zinc ion.</text>
</comment>
<feature type="signal peptide" evidence="16">
    <location>
        <begin position="1"/>
        <end position="25"/>
    </location>
</feature>
<evidence type="ECO:0000256" key="2">
    <source>
        <dbReference type="ARBA" id="ARBA00006040"/>
    </source>
</evidence>
<dbReference type="Gene3D" id="1.10.1370.10">
    <property type="entry name" value="Neurolysin, domain 3"/>
    <property type="match status" value="1"/>
</dbReference>
<evidence type="ECO:0000256" key="10">
    <source>
        <dbReference type="ARBA" id="ARBA00052506"/>
    </source>
</evidence>
<evidence type="ECO:0000256" key="16">
    <source>
        <dbReference type="SAM" id="SignalP"/>
    </source>
</evidence>
<evidence type="ECO:0000256" key="7">
    <source>
        <dbReference type="ARBA" id="ARBA00022801"/>
    </source>
</evidence>
<evidence type="ECO:0000256" key="13">
    <source>
        <dbReference type="ARBA" id="ARBA00070755"/>
    </source>
</evidence>
<evidence type="ECO:0000256" key="8">
    <source>
        <dbReference type="ARBA" id="ARBA00022833"/>
    </source>
</evidence>
<keyword evidence="3" id="KW-0963">Cytoplasm</keyword>
<dbReference type="InterPro" id="IPR001567">
    <property type="entry name" value="Pept_M3A_M3B_dom"/>
</dbReference>
<dbReference type="GO" id="GO:0006508">
    <property type="term" value="P:proteolysis"/>
    <property type="evidence" value="ECO:0007669"/>
    <property type="project" value="UniProtKB-KW"/>
</dbReference>
<dbReference type="InterPro" id="IPR024077">
    <property type="entry name" value="Neurolysin/TOP_dom2"/>
</dbReference>
<evidence type="ECO:0000256" key="5">
    <source>
        <dbReference type="ARBA" id="ARBA00022670"/>
    </source>
</evidence>
<evidence type="ECO:0000256" key="9">
    <source>
        <dbReference type="ARBA" id="ARBA00023049"/>
    </source>
</evidence>
<comment type="function">
    <text evidence="11">Removes dipeptides from the C-termini of N-blocked tripeptides, tetrapeptides and larger peptides.</text>
</comment>
<dbReference type="GO" id="GO:0004222">
    <property type="term" value="F:metalloendopeptidase activity"/>
    <property type="evidence" value="ECO:0007669"/>
    <property type="project" value="InterPro"/>
</dbReference>
<dbReference type="KEGG" id="ntd:EGO55_00930"/>
<dbReference type="EC" id="3.4.15.5" evidence="12"/>
<keyword evidence="4" id="KW-0121">Carboxypeptidase</keyword>
<proteinExistence type="inferred from homology"/>
<dbReference type="InterPro" id="IPR024079">
    <property type="entry name" value="MetalloPept_cat_dom_sf"/>
</dbReference>
<name>U2Y4Z5_9SPHN</name>
<dbReference type="eggNOG" id="COG0339">
    <property type="taxonomic scope" value="Bacteria"/>
</dbReference>
<dbReference type="GO" id="GO:0046872">
    <property type="term" value="F:metal ion binding"/>
    <property type="evidence" value="ECO:0007669"/>
    <property type="project" value="UniProtKB-UniRule"/>
</dbReference>
<dbReference type="EMBL" id="BASZ01000002">
    <property type="protein sequence ID" value="GAD48196.1"/>
    <property type="molecule type" value="Genomic_DNA"/>
</dbReference>
<keyword evidence="9 15" id="KW-0482">Metalloprotease</keyword>
<comment type="subcellular location">
    <subcellularLocation>
        <location evidence="1">Cytoplasm</location>
    </subcellularLocation>
</comment>
<accession>U2Y4Z5</accession>
<dbReference type="SUPFAM" id="SSF55486">
    <property type="entry name" value="Metalloproteases ('zincins'), catalytic domain"/>
    <property type="match status" value="1"/>
</dbReference>
<dbReference type="Gene3D" id="1.10.1370.40">
    <property type="match status" value="1"/>
</dbReference>
<dbReference type="PANTHER" id="PTHR43660">
    <property type="entry name" value="DIPEPTIDYL CARBOXYPEPTIDASE"/>
    <property type="match status" value="1"/>
</dbReference>
<dbReference type="Pfam" id="PF01432">
    <property type="entry name" value="Peptidase_M3"/>
    <property type="match status" value="1"/>
</dbReference>
<dbReference type="InterPro" id="IPR034005">
    <property type="entry name" value="M3A_DCP"/>
</dbReference>
<reference evidence="18 19" key="1">
    <citation type="submission" date="2013-09" db="EMBL/GenBank/DDBJ databases">
        <title>Whole genome shotgun sequence of Novosphingobium tardaugens NBRC 16725.</title>
        <authorList>
            <person name="Isaki S."/>
            <person name="Hosoyama A."/>
            <person name="Tsuchikane K."/>
            <person name="Katsumata H."/>
            <person name="Ando Y."/>
            <person name="Yamazaki S."/>
            <person name="Fujita N."/>
        </authorList>
    </citation>
    <scope>NUCLEOTIDE SEQUENCE [LARGE SCALE GENOMIC DNA]</scope>
    <source>
        <strain evidence="18 19">NBRC 16725</strain>
    </source>
</reference>
<evidence type="ECO:0000313" key="18">
    <source>
        <dbReference type="EMBL" id="GAD48196.1"/>
    </source>
</evidence>
<evidence type="ECO:0000256" key="4">
    <source>
        <dbReference type="ARBA" id="ARBA00022645"/>
    </source>
</evidence>
<evidence type="ECO:0000259" key="17">
    <source>
        <dbReference type="Pfam" id="PF01432"/>
    </source>
</evidence>
<evidence type="ECO:0000256" key="6">
    <source>
        <dbReference type="ARBA" id="ARBA00022723"/>
    </source>
</evidence>
<evidence type="ECO:0000256" key="14">
    <source>
        <dbReference type="ARBA" id="ARBA00075608"/>
    </source>
</evidence>
<evidence type="ECO:0000256" key="3">
    <source>
        <dbReference type="ARBA" id="ARBA00022490"/>
    </source>
</evidence>
<dbReference type="AlphaFoldDB" id="U2Y4Z5"/>
<keyword evidence="19" id="KW-1185">Reference proteome</keyword>
<evidence type="ECO:0000256" key="15">
    <source>
        <dbReference type="RuleBase" id="RU003435"/>
    </source>
</evidence>
<dbReference type="OrthoDB" id="9773538at2"/>
<keyword evidence="5 15" id="KW-0645">Protease</keyword>
<dbReference type="GO" id="GO:0004180">
    <property type="term" value="F:carboxypeptidase activity"/>
    <property type="evidence" value="ECO:0007669"/>
    <property type="project" value="UniProtKB-KW"/>
</dbReference>
<keyword evidence="7 15" id="KW-0378">Hydrolase</keyword>
<dbReference type="CDD" id="cd06456">
    <property type="entry name" value="M3A_DCP"/>
    <property type="match status" value="1"/>
</dbReference>
<organism evidence="18 19">
    <name type="scientific">Caenibius tardaugens NBRC 16725</name>
    <dbReference type="NCBI Taxonomy" id="1219035"/>
    <lineage>
        <taxon>Bacteria</taxon>
        <taxon>Pseudomonadati</taxon>
        <taxon>Pseudomonadota</taxon>
        <taxon>Alphaproteobacteria</taxon>
        <taxon>Sphingomonadales</taxon>
        <taxon>Erythrobacteraceae</taxon>
        <taxon>Caenibius</taxon>
    </lineage>
</organism>
<comment type="catalytic activity">
    <reaction evidence="10">
        <text>Hydrolysis of unblocked, C-terminal dipeptides from oligopeptides, with broad specificity. Does not hydrolyze bonds in which P1' is Pro, or both P1 and P1' are Gly.</text>
        <dbReference type="EC" id="3.4.15.5"/>
    </reaction>
</comment>
<sequence length="722" mass="79291">MPFRHMVLAATSALSIASIPAMTYAAEKTPTKATAAKAKPSAGPFANTSTLPFQAPDFTKIKDADYLPAIEAGIAAQQAEITAIANNPDAPTFDNTLAAMERSGQVLTRASAAFFAVVGANTNDALDAVETAVSPKLAAHADEIYLNAKLFARVKALYDARATLSLTGEQARLLETTYERFVNAGAQLNDADKVKLKGLNEQLSTLGTEFSQKLTQATKDGALVVNTREELAGLSDAEIDAAAKEAKDRGQTGKYVLALVNTTQQPLLASLTNRETRRKLYEASVTRTSHGDANDTRKIIARLAELRADKAALLGYPDFATSVMYDRMVKTPAEALDFMAKLVTPLASKQVVEAGELDTAITQGGGDFTVRPWDWDFYAEKVRKAKYDLDQNEVKPYFQVDRVLQDGVFHAANLMYGLTFEKRNDIPVYHPDVTVYTVRDRDGSDLALFYFDPYARPNKQGGAWMGNFVEQSRLMGTKPVIYNVLNIPKAGAGEPQLVSWDDVITMFHEFGHGLHGLFADQDYPSLSGTNTARDFVEFPSQFNENFATQPSILANYAKHYQTGATIPAALMDKITKSRNFNQGYALGEVVAAALLDMRWHALKAGQKVPDADAFEKQALDSLALRTDLVPPRYYSAFFRHIWDHGYAAGYYSYLWTEMIAHDAFSYLMDHGGGLTRAAGDNFRAKILSRGNSMDYAEMYRAYAGRDPQIEAMVEARGLDDGK</sequence>